<feature type="domain" description="DUF5641" evidence="1">
    <location>
        <begin position="73"/>
        <end position="169"/>
    </location>
</feature>
<name>A0A7I4Y4K1_HAECO</name>
<reference evidence="3" key="1">
    <citation type="submission" date="2020-12" db="UniProtKB">
        <authorList>
            <consortium name="WormBaseParasite"/>
        </authorList>
    </citation>
    <scope>IDENTIFICATION</scope>
    <source>
        <strain evidence="3">MHco3</strain>
    </source>
</reference>
<dbReference type="OrthoDB" id="8019190at2759"/>
<accession>A0A7I4Y4K1</accession>
<dbReference type="InterPro" id="IPR040676">
    <property type="entry name" value="DUF5641"/>
</dbReference>
<evidence type="ECO:0000313" key="3">
    <source>
        <dbReference type="WBParaSite" id="HCON_00051080-00001"/>
    </source>
</evidence>
<protein>
    <submittedName>
        <fullName evidence="3">DUF5641 domain-containing protein</fullName>
    </submittedName>
</protein>
<dbReference type="PANTHER" id="PTHR47331">
    <property type="entry name" value="PHD-TYPE DOMAIN-CONTAINING PROTEIN"/>
    <property type="match status" value="1"/>
</dbReference>
<organism evidence="2 3">
    <name type="scientific">Haemonchus contortus</name>
    <name type="common">Barber pole worm</name>
    <dbReference type="NCBI Taxonomy" id="6289"/>
    <lineage>
        <taxon>Eukaryota</taxon>
        <taxon>Metazoa</taxon>
        <taxon>Ecdysozoa</taxon>
        <taxon>Nematoda</taxon>
        <taxon>Chromadorea</taxon>
        <taxon>Rhabditida</taxon>
        <taxon>Rhabditina</taxon>
        <taxon>Rhabditomorpha</taxon>
        <taxon>Strongyloidea</taxon>
        <taxon>Trichostrongylidae</taxon>
        <taxon>Haemonchus</taxon>
    </lineage>
</organism>
<evidence type="ECO:0000313" key="2">
    <source>
        <dbReference type="Proteomes" id="UP000025227"/>
    </source>
</evidence>
<dbReference type="Pfam" id="PF18701">
    <property type="entry name" value="DUF5641"/>
    <property type="match status" value="1"/>
</dbReference>
<dbReference type="PANTHER" id="PTHR47331:SF1">
    <property type="entry name" value="GAG-LIKE PROTEIN"/>
    <property type="match status" value="1"/>
</dbReference>
<evidence type="ECO:0000259" key="1">
    <source>
        <dbReference type="Pfam" id="PF18701"/>
    </source>
</evidence>
<dbReference type="WBParaSite" id="HCON_00051080-00001">
    <property type="protein sequence ID" value="HCON_00051080-00001"/>
    <property type="gene ID" value="HCON_00051080"/>
</dbReference>
<sequence>MLTCIEAVVNTRPLTKVDPQDLTSLPLRPVDFLQGNLKFSLPESSNSDERADPSYGEATITNMEQAKEALKFAEDAANSFWIKWHREYLTELRDTHKSSTKQTRHSSRSEPEIGEIVLILPDESVPRSNWPLGRIVEVVRSSDGLVRSAKVITSSGKTSHRPIAKLVPLEIRSSLTGENMTRTTATKSETEQIPQRASLPRKAKENARYYESTQDCDSPNSSRTANIHSLTRCLLYPLLLLQFAVPGHAQPISCENGIVKITPAMSEYTLCFNQVCRPQTQNSSTLFTLPPSVHNPNVNVAIHSDNDTTSFSYTENCKRFA</sequence>
<dbReference type="AlphaFoldDB" id="A0A7I4Y4K1"/>
<proteinExistence type="predicted"/>
<dbReference type="Proteomes" id="UP000025227">
    <property type="component" value="Unplaced"/>
</dbReference>
<keyword evidence="2" id="KW-1185">Reference proteome</keyword>